<evidence type="ECO:0000256" key="2">
    <source>
        <dbReference type="ARBA" id="ARBA00012513"/>
    </source>
</evidence>
<evidence type="ECO:0000256" key="5">
    <source>
        <dbReference type="ARBA" id="ARBA00022679"/>
    </source>
</evidence>
<keyword evidence="3" id="KW-0723">Serine/threonine-protein kinase</keyword>
<comment type="subcellular location">
    <subcellularLocation>
        <location evidence="1">Membrane</location>
        <topology evidence="1">Single-pass membrane protein</topology>
    </subcellularLocation>
</comment>
<dbReference type="AlphaFoldDB" id="A0A484K3Q3"/>
<feature type="domain" description="Protein kinase" evidence="16">
    <location>
        <begin position="851"/>
        <end position="1120"/>
    </location>
</feature>
<dbReference type="FunFam" id="1.10.510.10:FF:000035">
    <property type="entry name" value="Putative receptor-like serine/threonine-protein kinase"/>
    <property type="match status" value="1"/>
</dbReference>
<dbReference type="PROSITE" id="PS50011">
    <property type="entry name" value="PROTEIN_KINASE_DOM"/>
    <property type="match status" value="1"/>
</dbReference>
<keyword evidence="7" id="KW-0547">Nucleotide-binding</keyword>
<evidence type="ECO:0000256" key="9">
    <source>
        <dbReference type="ARBA" id="ARBA00022840"/>
    </source>
</evidence>
<evidence type="ECO:0000256" key="6">
    <source>
        <dbReference type="ARBA" id="ARBA00022692"/>
    </source>
</evidence>
<protein>
    <recommendedName>
        <fullName evidence="2">non-specific serine/threonine protein kinase</fullName>
        <ecNumber evidence="2">2.7.11.1</ecNumber>
    </recommendedName>
</protein>
<dbReference type="PANTHER" id="PTHR47984">
    <property type="entry name" value="OS01G0323000 PROTEIN"/>
    <property type="match status" value="1"/>
</dbReference>
<feature type="region of interest" description="Disordered" evidence="14">
    <location>
        <begin position="1130"/>
        <end position="1152"/>
    </location>
</feature>
<keyword evidence="18" id="KW-1185">Reference proteome</keyword>
<dbReference type="EMBL" id="OOIL02000001">
    <property type="protein sequence ID" value="VFQ58284.1"/>
    <property type="molecule type" value="Genomic_DNA"/>
</dbReference>
<dbReference type="Pfam" id="PF07714">
    <property type="entry name" value="PK_Tyr_Ser-Thr"/>
    <property type="match status" value="1"/>
</dbReference>
<keyword evidence="9" id="KW-0067">ATP-binding</keyword>
<evidence type="ECO:0000259" key="16">
    <source>
        <dbReference type="PROSITE" id="PS50011"/>
    </source>
</evidence>
<evidence type="ECO:0000256" key="10">
    <source>
        <dbReference type="ARBA" id="ARBA00022989"/>
    </source>
</evidence>
<keyword evidence="10 15" id="KW-1133">Transmembrane helix</keyword>
<evidence type="ECO:0000313" key="18">
    <source>
        <dbReference type="Proteomes" id="UP000595140"/>
    </source>
</evidence>
<dbReference type="GO" id="GO:0016020">
    <property type="term" value="C:membrane"/>
    <property type="evidence" value="ECO:0007669"/>
    <property type="project" value="UniProtKB-SubCell"/>
</dbReference>
<evidence type="ECO:0000256" key="14">
    <source>
        <dbReference type="SAM" id="MobiDB-lite"/>
    </source>
</evidence>
<dbReference type="InterPro" id="IPR001245">
    <property type="entry name" value="Ser-Thr/Tyr_kinase_cat_dom"/>
</dbReference>
<evidence type="ECO:0000256" key="1">
    <source>
        <dbReference type="ARBA" id="ARBA00004167"/>
    </source>
</evidence>
<feature type="compositionally biased region" description="Low complexity" evidence="14">
    <location>
        <begin position="793"/>
        <end position="803"/>
    </location>
</feature>
<dbReference type="InterPro" id="IPR052232">
    <property type="entry name" value="RLK_Ser/Thr-Kinase"/>
</dbReference>
<feature type="transmembrane region" description="Helical" evidence="15">
    <location>
        <begin position="758"/>
        <end position="783"/>
    </location>
</feature>
<evidence type="ECO:0000313" key="17">
    <source>
        <dbReference type="EMBL" id="VFQ58284.1"/>
    </source>
</evidence>
<evidence type="ECO:0000256" key="11">
    <source>
        <dbReference type="ARBA" id="ARBA00023136"/>
    </source>
</evidence>
<accession>A0A484K3Q3</accession>
<feature type="compositionally biased region" description="Low complexity" evidence="14">
    <location>
        <begin position="599"/>
        <end position="617"/>
    </location>
</feature>
<keyword evidence="5" id="KW-0808">Transferase</keyword>
<dbReference type="GO" id="GO:0005524">
    <property type="term" value="F:ATP binding"/>
    <property type="evidence" value="ECO:0007669"/>
    <property type="project" value="UniProtKB-KW"/>
</dbReference>
<evidence type="ECO:0000256" key="3">
    <source>
        <dbReference type="ARBA" id="ARBA00022527"/>
    </source>
</evidence>
<dbReference type="PANTHER" id="PTHR47984:SF39">
    <property type="entry name" value="PROTEIN KINASE DOMAIN-CONTAINING PROTEIN"/>
    <property type="match status" value="1"/>
</dbReference>
<name>A0A484K3Q3_9ASTE</name>
<feature type="region of interest" description="Disordered" evidence="14">
    <location>
        <begin position="112"/>
        <end position="132"/>
    </location>
</feature>
<dbReference type="GO" id="GO:0004674">
    <property type="term" value="F:protein serine/threonine kinase activity"/>
    <property type="evidence" value="ECO:0007669"/>
    <property type="project" value="UniProtKB-KW"/>
</dbReference>
<evidence type="ECO:0000256" key="7">
    <source>
        <dbReference type="ARBA" id="ARBA00022741"/>
    </source>
</evidence>
<evidence type="ECO:0000256" key="8">
    <source>
        <dbReference type="ARBA" id="ARBA00022777"/>
    </source>
</evidence>
<keyword evidence="11 15" id="KW-0472">Membrane</keyword>
<dbReference type="Gene3D" id="1.10.510.10">
    <property type="entry name" value="Transferase(Phosphotransferase) domain 1"/>
    <property type="match status" value="1"/>
</dbReference>
<feature type="region of interest" description="Disordered" evidence="14">
    <location>
        <begin position="791"/>
        <end position="823"/>
    </location>
</feature>
<keyword evidence="8" id="KW-0418">Kinase</keyword>
<keyword evidence="6 15" id="KW-0812">Transmembrane</keyword>
<evidence type="ECO:0000256" key="15">
    <source>
        <dbReference type="SAM" id="Phobius"/>
    </source>
</evidence>
<comment type="catalytic activity">
    <reaction evidence="13">
        <text>L-seryl-[protein] + ATP = O-phospho-L-seryl-[protein] + ADP + H(+)</text>
        <dbReference type="Rhea" id="RHEA:17989"/>
        <dbReference type="Rhea" id="RHEA-COMP:9863"/>
        <dbReference type="Rhea" id="RHEA-COMP:11604"/>
        <dbReference type="ChEBI" id="CHEBI:15378"/>
        <dbReference type="ChEBI" id="CHEBI:29999"/>
        <dbReference type="ChEBI" id="CHEBI:30616"/>
        <dbReference type="ChEBI" id="CHEBI:83421"/>
        <dbReference type="ChEBI" id="CHEBI:456216"/>
        <dbReference type="EC" id="2.7.11.1"/>
    </reaction>
</comment>
<dbReference type="EC" id="2.7.11.1" evidence="2"/>
<dbReference type="InterPro" id="IPR000719">
    <property type="entry name" value="Prot_kinase_dom"/>
</dbReference>
<reference evidence="17 18" key="1">
    <citation type="submission" date="2018-04" db="EMBL/GenBank/DDBJ databases">
        <authorList>
            <person name="Vogel A."/>
        </authorList>
    </citation>
    <scope>NUCLEOTIDE SEQUENCE [LARGE SCALE GENOMIC DNA]</scope>
</reference>
<dbReference type="InterPro" id="IPR011009">
    <property type="entry name" value="Kinase-like_dom_sf"/>
</dbReference>
<keyword evidence="4" id="KW-0597">Phosphoprotein</keyword>
<evidence type="ECO:0000256" key="13">
    <source>
        <dbReference type="ARBA" id="ARBA00048679"/>
    </source>
</evidence>
<dbReference type="OrthoDB" id="1256209at2759"/>
<dbReference type="SUPFAM" id="SSF56112">
    <property type="entry name" value="Protein kinase-like (PK-like)"/>
    <property type="match status" value="1"/>
</dbReference>
<evidence type="ECO:0000256" key="12">
    <source>
        <dbReference type="ARBA" id="ARBA00047899"/>
    </source>
</evidence>
<proteinExistence type="predicted"/>
<dbReference type="Proteomes" id="UP000595140">
    <property type="component" value="Unassembled WGS sequence"/>
</dbReference>
<comment type="catalytic activity">
    <reaction evidence="12">
        <text>L-threonyl-[protein] + ATP = O-phospho-L-threonyl-[protein] + ADP + H(+)</text>
        <dbReference type="Rhea" id="RHEA:46608"/>
        <dbReference type="Rhea" id="RHEA-COMP:11060"/>
        <dbReference type="Rhea" id="RHEA-COMP:11605"/>
        <dbReference type="ChEBI" id="CHEBI:15378"/>
        <dbReference type="ChEBI" id="CHEBI:30013"/>
        <dbReference type="ChEBI" id="CHEBI:30616"/>
        <dbReference type="ChEBI" id="CHEBI:61977"/>
        <dbReference type="ChEBI" id="CHEBI:456216"/>
        <dbReference type="EC" id="2.7.11.1"/>
    </reaction>
</comment>
<dbReference type="Gene3D" id="3.30.200.20">
    <property type="entry name" value="Phosphorylase Kinase, domain 1"/>
    <property type="match status" value="1"/>
</dbReference>
<organism evidence="17 18">
    <name type="scientific">Cuscuta campestris</name>
    <dbReference type="NCBI Taxonomy" id="132261"/>
    <lineage>
        <taxon>Eukaryota</taxon>
        <taxon>Viridiplantae</taxon>
        <taxon>Streptophyta</taxon>
        <taxon>Embryophyta</taxon>
        <taxon>Tracheophyta</taxon>
        <taxon>Spermatophyta</taxon>
        <taxon>Magnoliopsida</taxon>
        <taxon>eudicotyledons</taxon>
        <taxon>Gunneridae</taxon>
        <taxon>Pentapetalae</taxon>
        <taxon>asterids</taxon>
        <taxon>lamiids</taxon>
        <taxon>Solanales</taxon>
        <taxon>Convolvulaceae</taxon>
        <taxon>Cuscuteae</taxon>
        <taxon>Cuscuta</taxon>
        <taxon>Cuscuta subgen. Grammica</taxon>
        <taxon>Cuscuta sect. Cleistogrammica</taxon>
    </lineage>
</organism>
<gene>
    <name evidence="17" type="ORF">CCAM_LOCUS60</name>
</gene>
<evidence type="ECO:0000256" key="4">
    <source>
        <dbReference type="ARBA" id="ARBA00022553"/>
    </source>
</evidence>
<sequence>MNELSEMEGKHLEILKCGKLKITYTRSHLLSLSGLEQCKAFPPDFDISVLCEFDDEQGRLQSNTAVTSCYSHRNNESLQCTRCSSFRKFHSPLGRWENQTCRSTEVCFLSGHTGSDSRKRDTSGVIGPKPQENDQVYNQLRKSENPYRPPTTCKDVNTKSEDSNSVINFGAEEDLLMHMKTSPPLINKRLGVPFISSKESADDFLGEREPSCKVAKSDQGSEVIYSLAQNKSTSVGMRENKSTFPSRTLEEHHNCAIDSKSNCLLAIERPYVPNLDDAMIKASSEEVVQNSMLDLGPNPIPGTDIDQNKVLSSSIGSSVDTIANMPTLDTKDSFITSILIASGAYGTVYKDINTSIFSDSRKRDTTRVIGPKPQEHGPVYNQIGKSENPYRPILTRKDGTTKSENPNLVINFGAEEDLFMHMNKLPHHIMLSKEVADNFLGERELSCKVTKADQGSGLIDSLAQNKRTNVSMGGYNSTFPSRTIGEHHNCVGDRKSNCLLAIESPFVSNVDGAIFKASSEGNSELELCPHAIPRTEVDQNNALSSSIGSSVDTIINMPPSATNDRFLLTSLLIASGAYDTNYNDIKTSILAGELEMANSEENPSSSDSLPSTISDNNTDNDDSEAALCLPDEEDLLTFDYLKMQAHDSSITPRDLTGCSNCSNPASDKNKNFIQTCMKTMPAVYYHPFPRAPPWKTMPSVFKRLDLSEEQRLLPQQRQASNFQRFPFNNNITTMPSLTSSSSILHKLCTPTPFFGIKLWILILIPTSLIVSLFTLLLLLLIALSCPRPKKPRNNNASPSMNPMPRLPRERPELGGRCGSRTSGGDVESGGGCWRPRLRFTVEELEAATGGFACGNVISCGERSVVYRGVLLDRTRVVIKRLLCYRDKVEDFIKLVEGVRCIRHKNLVKLVGFCAEGIYRVLVYEYVDNGTLKHWLHDCPSHASPLTWRIRMNIILGVAKGLAFLHEDTEPLVVHQNLSSSKILLDRHWNPKITDFGMTKNHGSVWKNHNNVLAPQSACPENLDEKSDVYSFGILIMEIISGNAITFNTAFETEECLIDWIKIMVEHKKVEELVDPKLTETPSPVEMKRIILIGLRCVDPDANDRPKMGEVIHMLEPRDLLLSDERVLKKQTSRRSSVKEEDILQAAASSRKN</sequence>
<feature type="region of interest" description="Disordered" evidence="14">
    <location>
        <begin position="597"/>
        <end position="624"/>
    </location>
</feature>